<gene>
    <name evidence="1" type="ORF">NUW54_g5776</name>
</gene>
<dbReference type="EMBL" id="JANSHE010001465">
    <property type="protein sequence ID" value="KAJ3002572.1"/>
    <property type="molecule type" value="Genomic_DNA"/>
</dbReference>
<sequence>MSGGVLFYRTVFSMRRIALFIAACNMYPAEMTITTRYFLLHSTSLSVVMAQTSSKPIWNSFPEDVLLEIARYLSNPELSALLVSCRHYHQALNPVLYRVIHIDIPAAAYPPIDTELPSRTPGTFKR</sequence>
<reference evidence="1" key="1">
    <citation type="submission" date="2022-08" db="EMBL/GenBank/DDBJ databases">
        <title>Genome Sequence of Pycnoporus sanguineus.</title>
        <authorList>
            <person name="Buettner E."/>
        </authorList>
    </citation>
    <scope>NUCLEOTIDE SEQUENCE</scope>
    <source>
        <strain evidence="1">CG-C14</strain>
    </source>
</reference>
<proteinExistence type="predicted"/>
<organism evidence="1 2">
    <name type="scientific">Trametes sanguinea</name>
    <dbReference type="NCBI Taxonomy" id="158606"/>
    <lineage>
        <taxon>Eukaryota</taxon>
        <taxon>Fungi</taxon>
        <taxon>Dikarya</taxon>
        <taxon>Basidiomycota</taxon>
        <taxon>Agaricomycotina</taxon>
        <taxon>Agaricomycetes</taxon>
        <taxon>Polyporales</taxon>
        <taxon>Polyporaceae</taxon>
        <taxon>Trametes</taxon>
    </lineage>
</organism>
<comment type="caution">
    <text evidence="1">The sequence shown here is derived from an EMBL/GenBank/DDBJ whole genome shotgun (WGS) entry which is preliminary data.</text>
</comment>
<evidence type="ECO:0000313" key="1">
    <source>
        <dbReference type="EMBL" id="KAJ3002572.1"/>
    </source>
</evidence>
<keyword evidence="2" id="KW-1185">Reference proteome</keyword>
<dbReference type="Proteomes" id="UP001144978">
    <property type="component" value="Unassembled WGS sequence"/>
</dbReference>
<evidence type="ECO:0000313" key="2">
    <source>
        <dbReference type="Proteomes" id="UP001144978"/>
    </source>
</evidence>
<protein>
    <submittedName>
        <fullName evidence="1">Uncharacterized protein</fullName>
    </submittedName>
</protein>
<accession>A0ACC1PVS9</accession>
<name>A0ACC1PVS9_9APHY</name>